<sequence length="220" mass="25442">MFKKPIKVILWDFDGTIYHSEDSYREYAKCIESVMKNSDSFANKSMQVIKDKENKVGDDGWAIIANLANGSVSREEMDMCFARTREKMNEGKIKINLQSTAVKILKKQEIRHILLTNTPEKYVIPLLENFGIKNLFYRIVCSAKKPDSFKNVMNDLLTTENIRSEDILSIGDNYKNDIIPSMEMGFKTVFIQNYQRDSKADLTVKQLEDAIPFIENFVKN</sequence>
<dbReference type="OrthoDB" id="131325at2157"/>
<proteinExistence type="predicted"/>
<gene>
    <name evidence="2" type="ORF">CPM_1366</name>
    <name evidence="1" type="ORF">CSP5_1367</name>
</gene>
<dbReference type="GeneID" id="41588612"/>
<organism evidence="1 4">
    <name type="scientific">Cuniculiplasma divulgatum</name>
    <dbReference type="NCBI Taxonomy" id="1673428"/>
    <lineage>
        <taxon>Archaea</taxon>
        <taxon>Methanobacteriati</taxon>
        <taxon>Thermoplasmatota</taxon>
        <taxon>Thermoplasmata</taxon>
        <taxon>Thermoplasmatales</taxon>
        <taxon>Cuniculiplasmataceae</taxon>
        <taxon>Cuniculiplasma</taxon>
    </lineage>
</organism>
<dbReference type="Proteomes" id="UP000195607">
    <property type="component" value="Chromosome I"/>
</dbReference>
<dbReference type="GO" id="GO:0005829">
    <property type="term" value="C:cytosol"/>
    <property type="evidence" value="ECO:0007669"/>
    <property type="project" value="TreeGrafter"/>
</dbReference>
<dbReference type="InterPro" id="IPR041492">
    <property type="entry name" value="HAD_2"/>
</dbReference>
<dbReference type="RefSeq" id="WP_021788914.1">
    <property type="nucleotide sequence ID" value="NZ_LT671858.1"/>
</dbReference>
<evidence type="ECO:0000313" key="4">
    <source>
        <dbReference type="Proteomes" id="UP000195607"/>
    </source>
</evidence>
<dbReference type="STRING" id="1673428.CPM_1366"/>
<dbReference type="Proteomes" id="UP000187822">
    <property type="component" value="Chromosome I"/>
</dbReference>
<evidence type="ECO:0000313" key="2">
    <source>
        <dbReference type="EMBL" id="SJK85166.1"/>
    </source>
</evidence>
<dbReference type="Pfam" id="PF13419">
    <property type="entry name" value="HAD_2"/>
    <property type="match status" value="1"/>
</dbReference>
<dbReference type="GO" id="GO:0006281">
    <property type="term" value="P:DNA repair"/>
    <property type="evidence" value="ECO:0007669"/>
    <property type="project" value="TreeGrafter"/>
</dbReference>
<reference evidence="1 4" key="1">
    <citation type="submission" date="2016-04" db="EMBL/GenBank/DDBJ databases">
        <authorList>
            <person name="Evans L.H."/>
            <person name="Alamgir A."/>
            <person name="Owens N."/>
            <person name="Weber N.D."/>
            <person name="Virtaneva K."/>
            <person name="Barbian K."/>
            <person name="Babar A."/>
            <person name="Rosenke K."/>
        </authorList>
    </citation>
    <scope>NUCLEOTIDE SEQUENCE [LARGE SCALE GENOMIC DNA]</scope>
    <source>
        <strain evidence="1">S5</strain>
        <strain evidence="4">S5(T) (JCM 30642 \VKM B-2941)</strain>
    </source>
</reference>
<dbReference type="AlphaFoldDB" id="A0A1N5VFG7"/>
<dbReference type="InterPro" id="IPR050155">
    <property type="entry name" value="HAD-like_hydrolase_sf"/>
</dbReference>
<evidence type="ECO:0000313" key="3">
    <source>
        <dbReference type="Proteomes" id="UP000187822"/>
    </source>
</evidence>
<dbReference type="EMBL" id="LT671858">
    <property type="protein sequence ID" value="SIM71932.1"/>
    <property type="molecule type" value="Genomic_DNA"/>
</dbReference>
<dbReference type="SUPFAM" id="SSF56784">
    <property type="entry name" value="HAD-like"/>
    <property type="match status" value="1"/>
</dbReference>
<accession>A0A1N5VFG7</accession>
<dbReference type="PANTHER" id="PTHR43434">
    <property type="entry name" value="PHOSPHOGLYCOLATE PHOSPHATASE"/>
    <property type="match status" value="1"/>
</dbReference>
<dbReference type="Gene3D" id="3.40.50.1000">
    <property type="entry name" value="HAD superfamily/HAD-like"/>
    <property type="match status" value="1"/>
</dbReference>
<dbReference type="InterPro" id="IPR023214">
    <property type="entry name" value="HAD_sf"/>
</dbReference>
<reference evidence="3" key="3">
    <citation type="submission" date="2016-06" db="EMBL/GenBank/DDBJ databases">
        <authorList>
            <person name="Toshchakov V.S."/>
        </authorList>
    </citation>
    <scope>NUCLEOTIDE SEQUENCE [LARGE SCALE GENOMIC DNA]</scope>
    <source>
        <strain>PM4 (JCM 30641</strain>
        <strain evidence="3">\VKM B-2940)</strain>
    </source>
</reference>
<evidence type="ECO:0000313" key="1">
    <source>
        <dbReference type="EMBL" id="SIM71932.1"/>
    </source>
</evidence>
<keyword evidence="1" id="KW-0378">Hydrolase</keyword>
<dbReference type="PANTHER" id="PTHR43434:SF1">
    <property type="entry name" value="PHOSPHOGLYCOLATE PHOSPHATASE"/>
    <property type="match status" value="1"/>
</dbReference>
<name>A0A1N5VFG7_9ARCH</name>
<keyword evidence="3" id="KW-1185">Reference proteome</keyword>
<protein>
    <submittedName>
        <fullName evidence="1">HAD superfamily hydrolase</fullName>
    </submittedName>
</protein>
<dbReference type="KEGG" id="cdiv:CPM_1366"/>
<dbReference type="EMBL" id="LT719092">
    <property type="protein sequence ID" value="SJK85166.1"/>
    <property type="molecule type" value="Genomic_DNA"/>
</dbReference>
<dbReference type="SFLD" id="SFLDS00003">
    <property type="entry name" value="Haloacid_Dehalogenase"/>
    <property type="match status" value="1"/>
</dbReference>
<dbReference type="SFLD" id="SFLDG01129">
    <property type="entry name" value="C1.5:_HAD__Beta-PGM__Phosphata"/>
    <property type="match status" value="1"/>
</dbReference>
<dbReference type="GO" id="GO:0008967">
    <property type="term" value="F:phosphoglycolate phosphatase activity"/>
    <property type="evidence" value="ECO:0007669"/>
    <property type="project" value="TreeGrafter"/>
</dbReference>
<dbReference type="InterPro" id="IPR036412">
    <property type="entry name" value="HAD-like_sf"/>
</dbReference>
<reference evidence="2" key="2">
    <citation type="submission" date="2016-06" db="EMBL/GenBank/DDBJ databases">
        <authorList>
            <person name="Olsen C.W."/>
            <person name="Carey S."/>
            <person name="Hinshaw L."/>
            <person name="Karasin A.I."/>
        </authorList>
    </citation>
    <scope>NUCLEOTIDE SEQUENCE [LARGE SCALE GENOMIC DNA]</scope>
    <source>
        <strain evidence="2">PM4</strain>
    </source>
</reference>